<dbReference type="HOGENOM" id="CLU_2032883_0_0_2"/>
<proteinExistence type="predicted"/>
<evidence type="ECO:0000313" key="1">
    <source>
        <dbReference type="EMBL" id="ADZ09379.1"/>
    </source>
</evidence>
<name>F0T5Y6_METLA</name>
<dbReference type="OrthoDB" id="378391at2157"/>
<dbReference type="RefSeq" id="WP_013644730.1">
    <property type="nucleotide sequence ID" value="NC_015216.1"/>
</dbReference>
<organism evidence="1 2">
    <name type="scientific">Methanobacterium lacus (strain AL-21)</name>
    <dbReference type="NCBI Taxonomy" id="877455"/>
    <lineage>
        <taxon>Archaea</taxon>
        <taxon>Methanobacteriati</taxon>
        <taxon>Methanobacteriota</taxon>
        <taxon>Methanomada group</taxon>
        <taxon>Methanobacteria</taxon>
        <taxon>Methanobacteriales</taxon>
        <taxon>Methanobacteriaceae</taxon>
        <taxon>Methanobacterium</taxon>
    </lineage>
</organism>
<dbReference type="KEGG" id="mel:Metbo_1135"/>
<dbReference type="EMBL" id="CP002551">
    <property type="protein sequence ID" value="ADZ09379.1"/>
    <property type="molecule type" value="Genomic_DNA"/>
</dbReference>
<accession>F0T5Y6</accession>
<dbReference type="Proteomes" id="UP000007490">
    <property type="component" value="Chromosome"/>
</dbReference>
<evidence type="ECO:0000313" key="2">
    <source>
        <dbReference type="Proteomes" id="UP000007490"/>
    </source>
</evidence>
<keyword evidence="2" id="KW-1185">Reference proteome</keyword>
<dbReference type="AlphaFoldDB" id="F0T5Y6"/>
<protein>
    <submittedName>
        <fullName evidence="1">Uncharacterized protein</fullName>
    </submittedName>
</protein>
<dbReference type="GeneID" id="10277585"/>
<reference evidence="1 2" key="2">
    <citation type="journal article" date="2014" name="Int. J. Syst. Evol. Microbiol.">
        <title>Methanobacterium paludis sp. nov. and a novel strain of Methanobacterium lacus isolated from northern peatlands.</title>
        <authorList>
            <person name="Cadillo-Quiroz H."/>
            <person name="Brauer S.L."/>
            <person name="Goodson N."/>
            <person name="Yavitt J.B."/>
            <person name="Zinder S.H."/>
        </authorList>
    </citation>
    <scope>NUCLEOTIDE SEQUENCE [LARGE SCALE GENOMIC DNA]</scope>
    <source>
        <strain evidence="1 2">AL-21</strain>
    </source>
</reference>
<gene>
    <name evidence="1" type="ordered locus">Metbo_1135</name>
</gene>
<sequence length="121" mass="14287">MDRIGEQSRLSELPKPKYKTKPPTLLLNWDQTRPDLKKFIYLHIIRAAGEYQDPHMKLTASKLVESMASNTGIIKRQLNLYIENLLFYGYLLKPYLNDKIIVSDKLYNDLRNLDRIPEEHL</sequence>
<dbReference type="STRING" id="877455.Metbo_1135"/>
<reference evidence="2" key="1">
    <citation type="submission" date="2011-02" db="EMBL/GenBank/DDBJ databases">
        <title>Complete sequence of Methanobacterium sp. AL-21.</title>
        <authorList>
            <consortium name="US DOE Joint Genome Institute"/>
            <person name="Lucas S."/>
            <person name="Copeland A."/>
            <person name="Lapidus A."/>
            <person name="Cheng J.-F."/>
            <person name="Goodwin L."/>
            <person name="Pitluck S."/>
            <person name="Chertkov O."/>
            <person name="Detter J.C."/>
            <person name="Han C."/>
            <person name="Tapia R."/>
            <person name="Land M."/>
            <person name="Hauser L."/>
            <person name="Kyrpides N."/>
            <person name="Ivanova N."/>
            <person name="Mikhailova N."/>
            <person name="Pagani I."/>
            <person name="Cadillo-Quiroz H."/>
            <person name="Imachi H."/>
            <person name="Zinder S."/>
            <person name="Liu W."/>
            <person name="Woyke T."/>
        </authorList>
    </citation>
    <scope>NUCLEOTIDE SEQUENCE [LARGE SCALE GENOMIC DNA]</scope>
    <source>
        <strain evidence="2">AL-21</strain>
    </source>
</reference>